<gene>
    <name evidence="1" type="ORF">SAMN02745111_01214</name>
</gene>
<protein>
    <submittedName>
        <fullName evidence="1">Uncharacterized protein</fullName>
    </submittedName>
</protein>
<name>A0A1T4VMJ1_9FIRM</name>
<proteinExistence type="predicted"/>
<dbReference type="AlphaFoldDB" id="A0A1T4VMJ1"/>
<evidence type="ECO:0000313" key="1">
    <source>
        <dbReference type="EMBL" id="SKA66078.1"/>
    </source>
</evidence>
<sequence length="94" mass="11021">MLKRAVHLGGNMQKTLIYFPPEYRDLALKIRENYIEHHHGEVDLVSETDQNDIKYARKNKYDEAIFIEDGNTVVFHDIESGFTNRCPISDVCYM</sequence>
<organism evidence="1 2">
    <name type="scientific">Eubacterium uniforme</name>
    <dbReference type="NCBI Taxonomy" id="39495"/>
    <lineage>
        <taxon>Bacteria</taxon>
        <taxon>Bacillati</taxon>
        <taxon>Bacillota</taxon>
        <taxon>Clostridia</taxon>
        <taxon>Eubacteriales</taxon>
        <taxon>Eubacteriaceae</taxon>
        <taxon>Eubacterium</taxon>
    </lineage>
</organism>
<keyword evidence="2" id="KW-1185">Reference proteome</keyword>
<accession>A0A1T4VMJ1</accession>
<evidence type="ECO:0000313" key="2">
    <source>
        <dbReference type="Proteomes" id="UP000190814"/>
    </source>
</evidence>
<dbReference type="EMBL" id="FUXZ01000007">
    <property type="protein sequence ID" value="SKA66078.1"/>
    <property type="molecule type" value="Genomic_DNA"/>
</dbReference>
<reference evidence="1 2" key="1">
    <citation type="submission" date="2017-02" db="EMBL/GenBank/DDBJ databases">
        <authorList>
            <person name="Peterson S.W."/>
        </authorList>
    </citation>
    <scope>NUCLEOTIDE SEQUENCE [LARGE SCALE GENOMIC DNA]</scope>
    <source>
        <strain evidence="1 2">ATCC 35992</strain>
    </source>
</reference>
<dbReference type="Proteomes" id="UP000190814">
    <property type="component" value="Unassembled WGS sequence"/>
</dbReference>